<dbReference type="AlphaFoldDB" id="A0AAE1Y860"/>
<protein>
    <submittedName>
        <fullName evidence="2">Uncharacterized protein</fullName>
    </submittedName>
</protein>
<feature type="region of interest" description="Disordered" evidence="1">
    <location>
        <begin position="1"/>
        <end position="23"/>
    </location>
</feature>
<reference evidence="2" key="1">
    <citation type="submission" date="2020-06" db="EMBL/GenBank/DDBJ databases">
        <authorList>
            <person name="Li T."/>
            <person name="Hu X."/>
            <person name="Zhang T."/>
            <person name="Song X."/>
            <person name="Zhang H."/>
            <person name="Dai N."/>
            <person name="Sheng W."/>
            <person name="Hou X."/>
            <person name="Wei L."/>
        </authorList>
    </citation>
    <scope>NUCLEOTIDE SEQUENCE</scope>
    <source>
        <strain evidence="2">3651</strain>
        <tissue evidence="2">Leaf</tissue>
    </source>
</reference>
<dbReference type="EMBL" id="JACGWO010000006">
    <property type="protein sequence ID" value="KAK4425272.1"/>
    <property type="molecule type" value="Genomic_DNA"/>
</dbReference>
<name>A0AAE1Y860_9LAMI</name>
<feature type="compositionally biased region" description="Basic and acidic residues" evidence="1">
    <location>
        <begin position="122"/>
        <end position="137"/>
    </location>
</feature>
<dbReference type="Proteomes" id="UP001293254">
    <property type="component" value="Unassembled WGS sequence"/>
</dbReference>
<sequence length="137" mass="14875">MLPSLSSTAANPNDIGTMEVGAEADEDDALRQKFNYSKFSSLAERVLGEGDIDALKTLERFKARWTERYGFSSVGASSSSLRAITELHSSPVRTEDCGLIQSGPTRAGMNSELPRVSSRTSLTRDHVPLHESAQDSN</sequence>
<gene>
    <name evidence="2" type="ORF">Salat_1721100</name>
</gene>
<keyword evidence="3" id="KW-1185">Reference proteome</keyword>
<evidence type="ECO:0000313" key="3">
    <source>
        <dbReference type="Proteomes" id="UP001293254"/>
    </source>
</evidence>
<evidence type="ECO:0000313" key="2">
    <source>
        <dbReference type="EMBL" id="KAK4425272.1"/>
    </source>
</evidence>
<reference evidence="2" key="2">
    <citation type="journal article" date="2024" name="Plant">
        <title>Genomic evolution and insights into agronomic trait innovations of Sesamum species.</title>
        <authorList>
            <person name="Miao H."/>
            <person name="Wang L."/>
            <person name="Qu L."/>
            <person name="Liu H."/>
            <person name="Sun Y."/>
            <person name="Le M."/>
            <person name="Wang Q."/>
            <person name="Wei S."/>
            <person name="Zheng Y."/>
            <person name="Lin W."/>
            <person name="Duan Y."/>
            <person name="Cao H."/>
            <person name="Xiong S."/>
            <person name="Wang X."/>
            <person name="Wei L."/>
            <person name="Li C."/>
            <person name="Ma Q."/>
            <person name="Ju M."/>
            <person name="Zhao R."/>
            <person name="Li G."/>
            <person name="Mu C."/>
            <person name="Tian Q."/>
            <person name="Mei H."/>
            <person name="Zhang T."/>
            <person name="Gao T."/>
            <person name="Zhang H."/>
        </authorList>
    </citation>
    <scope>NUCLEOTIDE SEQUENCE</scope>
    <source>
        <strain evidence="2">3651</strain>
    </source>
</reference>
<evidence type="ECO:0000256" key="1">
    <source>
        <dbReference type="SAM" id="MobiDB-lite"/>
    </source>
</evidence>
<organism evidence="2 3">
    <name type="scientific">Sesamum alatum</name>
    <dbReference type="NCBI Taxonomy" id="300844"/>
    <lineage>
        <taxon>Eukaryota</taxon>
        <taxon>Viridiplantae</taxon>
        <taxon>Streptophyta</taxon>
        <taxon>Embryophyta</taxon>
        <taxon>Tracheophyta</taxon>
        <taxon>Spermatophyta</taxon>
        <taxon>Magnoliopsida</taxon>
        <taxon>eudicotyledons</taxon>
        <taxon>Gunneridae</taxon>
        <taxon>Pentapetalae</taxon>
        <taxon>asterids</taxon>
        <taxon>lamiids</taxon>
        <taxon>Lamiales</taxon>
        <taxon>Pedaliaceae</taxon>
        <taxon>Sesamum</taxon>
    </lineage>
</organism>
<comment type="caution">
    <text evidence="2">The sequence shown here is derived from an EMBL/GenBank/DDBJ whole genome shotgun (WGS) entry which is preliminary data.</text>
</comment>
<proteinExistence type="predicted"/>
<feature type="region of interest" description="Disordered" evidence="1">
    <location>
        <begin position="95"/>
        <end position="137"/>
    </location>
</feature>
<feature type="compositionally biased region" description="Polar residues" evidence="1">
    <location>
        <begin position="1"/>
        <end position="11"/>
    </location>
</feature>
<accession>A0AAE1Y860</accession>